<feature type="transmembrane region" description="Helical" evidence="6">
    <location>
        <begin position="364"/>
        <end position="381"/>
    </location>
</feature>
<keyword evidence="8" id="KW-1185">Reference proteome</keyword>
<feature type="transmembrane region" description="Helical" evidence="6">
    <location>
        <begin position="222"/>
        <end position="242"/>
    </location>
</feature>
<evidence type="ECO:0000313" key="7">
    <source>
        <dbReference type="EMBL" id="QDV74208.1"/>
    </source>
</evidence>
<keyword evidence="4 6" id="KW-1133">Transmembrane helix</keyword>
<gene>
    <name evidence="7" type="ORF">Spa11_24080</name>
</gene>
<protein>
    <submittedName>
        <fullName evidence="7">Putative inner membrane protein</fullName>
    </submittedName>
</protein>
<evidence type="ECO:0000256" key="1">
    <source>
        <dbReference type="ARBA" id="ARBA00004141"/>
    </source>
</evidence>
<dbReference type="RefSeq" id="WP_145112410.1">
    <property type="nucleotide sequence ID" value="NZ_CP036349.1"/>
</dbReference>
<evidence type="ECO:0000256" key="6">
    <source>
        <dbReference type="SAM" id="Phobius"/>
    </source>
</evidence>
<keyword evidence="5 6" id="KW-0472">Membrane</keyword>
<dbReference type="Proteomes" id="UP000316426">
    <property type="component" value="Chromosome"/>
</dbReference>
<evidence type="ECO:0000256" key="2">
    <source>
        <dbReference type="ARBA" id="ARBA00009773"/>
    </source>
</evidence>
<evidence type="ECO:0000256" key="4">
    <source>
        <dbReference type="ARBA" id="ARBA00022989"/>
    </source>
</evidence>
<feature type="transmembrane region" description="Helical" evidence="6">
    <location>
        <begin position="68"/>
        <end position="89"/>
    </location>
</feature>
<comment type="subcellular location">
    <subcellularLocation>
        <location evidence="1">Membrane</location>
        <topology evidence="1">Multi-pass membrane protein</topology>
    </subcellularLocation>
</comment>
<feature type="transmembrane region" description="Helical" evidence="6">
    <location>
        <begin position="401"/>
        <end position="426"/>
    </location>
</feature>
<dbReference type="GO" id="GO:0016020">
    <property type="term" value="C:membrane"/>
    <property type="evidence" value="ECO:0007669"/>
    <property type="project" value="UniProtKB-SubCell"/>
</dbReference>
<feature type="transmembrane region" description="Helical" evidence="6">
    <location>
        <begin position="101"/>
        <end position="124"/>
    </location>
</feature>
<dbReference type="PANTHER" id="PTHR21716:SF4">
    <property type="entry name" value="TRANSMEMBRANE PROTEIN 245"/>
    <property type="match status" value="1"/>
</dbReference>
<feature type="transmembrane region" description="Helical" evidence="6">
    <location>
        <begin position="44"/>
        <end position="62"/>
    </location>
</feature>
<reference evidence="7 8" key="1">
    <citation type="submission" date="2019-02" db="EMBL/GenBank/DDBJ databases">
        <title>Deep-cultivation of Planctomycetes and their phenomic and genomic characterization uncovers novel biology.</title>
        <authorList>
            <person name="Wiegand S."/>
            <person name="Jogler M."/>
            <person name="Boedeker C."/>
            <person name="Pinto D."/>
            <person name="Vollmers J."/>
            <person name="Rivas-Marin E."/>
            <person name="Kohn T."/>
            <person name="Peeters S.H."/>
            <person name="Heuer A."/>
            <person name="Rast P."/>
            <person name="Oberbeckmann S."/>
            <person name="Bunk B."/>
            <person name="Jeske O."/>
            <person name="Meyerdierks A."/>
            <person name="Storesund J.E."/>
            <person name="Kallscheuer N."/>
            <person name="Luecker S."/>
            <person name="Lage O.M."/>
            <person name="Pohl T."/>
            <person name="Merkel B.J."/>
            <person name="Hornburger P."/>
            <person name="Mueller R.-W."/>
            <person name="Bruemmer F."/>
            <person name="Labrenz M."/>
            <person name="Spormann A.M."/>
            <person name="Op den Camp H."/>
            <person name="Overmann J."/>
            <person name="Amann R."/>
            <person name="Jetten M.S.M."/>
            <person name="Mascher T."/>
            <person name="Medema M.H."/>
            <person name="Devos D.P."/>
            <person name="Kaster A.-K."/>
            <person name="Ovreas L."/>
            <person name="Rohde M."/>
            <person name="Galperin M.Y."/>
            <person name="Jogler C."/>
        </authorList>
    </citation>
    <scope>NUCLEOTIDE SEQUENCE [LARGE SCALE GENOMIC DNA]</scope>
    <source>
        <strain evidence="7 8">Spa11</strain>
    </source>
</reference>
<comment type="similarity">
    <text evidence="2">Belongs to the autoinducer-2 exporter (AI-2E) (TC 2.A.86) family.</text>
</comment>
<evidence type="ECO:0000313" key="8">
    <source>
        <dbReference type="Proteomes" id="UP000316426"/>
    </source>
</evidence>
<evidence type="ECO:0000256" key="5">
    <source>
        <dbReference type="ARBA" id="ARBA00023136"/>
    </source>
</evidence>
<feature type="transmembrane region" description="Helical" evidence="6">
    <location>
        <begin position="328"/>
        <end position="357"/>
    </location>
</feature>
<keyword evidence="3 6" id="KW-0812">Transmembrane</keyword>
<accession>A0A518K8T6</accession>
<dbReference type="InterPro" id="IPR002549">
    <property type="entry name" value="AI-2E-like"/>
</dbReference>
<dbReference type="KEGG" id="bmei:Spa11_24080"/>
<dbReference type="PANTHER" id="PTHR21716">
    <property type="entry name" value="TRANSMEMBRANE PROTEIN"/>
    <property type="match status" value="1"/>
</dbReference>
<name>A0A518K8T6_9BACT</name>
<sequence>MSKSKPTPPAEKPEPSEGSDIHSIAEAIDDAPPLSVSMPGVPRVISLIVLVAVLLGISVLFFRVMATFLVPLFLAAVLTVVFKPLHVWILNKVGGRNQLAALATTTLITLGVVVPTALLGWMAFVETSQIVRVVQTNADTEAPAAAEGEEDSVIPDGVDHKEEQEDAAEDEAAGGVGKALTAWMQPFAEWYRVNMNEEFEPAKLAQNAAQQVVKVGWVGVQALVGFLVGMAIMIFALYFFLADGPKIVETLMHLSPLDDDYERELLVQFATVSRAVVLATLLSAFVQGILGGIGYYFVIDDWAPANALAQYGGDIDQVPENLRIHPPVILLTVLTMLLAIVPFVGATAVWIPVALWVYFAQGDLWPAIGMTIYGFAVVSSIDNLIKPWVLHGQSNLHPLLALLSVLGGLQLLGPIGILVGPMLVAFMQALLLMLRKELDVIAEEAEENGDSVPKPA</sequence>
<proteinExistence type="inferred from homology"/>
<organism evidence="7 8">
    <name type="scientific">Botrimarina mediterranea</name>
    <dbReference type="NCBI Taxonomy" id="2528022"/>
    <lineage>
        <taxon>Bacteria</taxon>
        <taxon>Pseudomonadati</taxon>
        <taxon>Planctomycetota</taxon>
        <taxon>Planctomycetia</taxon>
        <taxon>Pirellulales</taxon>
        <taxon>Lacipirellulaceae</taxon>
        <taxon>Botrimarina</taxon>
    </lineage>
</organism>
<evidence type="ECO:0000256" key="3">
    <source>
        <dbReference type="ARBA" id="ARBA00022692"/>
    </source>
</evidence>
<dbReference type="Pfam" id="PF01594">
    <property type="entry name" value="AI-2E_transport"/>
    <property type="match status" value="2"/>
</dbReference>
<dbReference type="AlphaFoldDB" id="A0A518K8T6"/>
<feature type="transmembrane region" description="Helical" evidence="6">
    <location>
        <begin position="275"/>
        <end position="298"/>
    </location>
</feature>
<dbReference type="EMBL" id="CP036349">
    <property type="protein sequence ID" value="QDV74208.1"/>
    <property type="molecule type" value="Genomic_DNA"/>
</dbReference>